<feature type="compositionally biased region" description="Low complexity" evidence="5">
    <location>
        <begin position="312"/>
        <end position="327"/>
    </location>
</feature>
<feature type="compositionally biased region" description="Basic residues" evidence="5">
    <location>
        <begin position="1660"/>
        <end position="1671"/>
    </location>
</feature>
<dbReference type="InParanoid" id="D8UDG3"/>
<feature type="compositionally biased region" description="Pro residues" evidence="5">
    <location>
        <begin position="1953"/>
        <end position="1962"/>
    </location>
</feature>
<feature type="region of interest" description="Disordered" evidence="5">
    <location>
        <begin position="1609"/>
        <end position="1716"/>
    </location>
</feature>
<dbReference type="InterPro" id="IPR013083">
    <property type="entry name" value="Znf_RING/FYVE/PHD"/>
</dbReference>
<feature type="region of interest" description="Disordered" evidence="5">
    <location>
        <begin position="367"/>
        <end position="474"/>
    </location>
</feature>
<feature type="compositionally biased region" description="Polar residues" evidence="5">
    <location>
        <begin position="1249"/>
        <end position="1262"/>
    </location>
</feature>
<feature type="compositionally biased region" description="Gly residues" evidence="5">
    <location>
        <begin position="1621"/>
        <end position="1634"/>
    </location>
</feature>
<keyword evidence="1" id="KW-0597">Phosphoprotein</keyword>
<proteinExistence type="predicted"/>
<reference evidence="7 8" key="1">
    <citation type="journal article" date="2010" name="Science">
        <title>Genomic analysis of organismal complexity in the multicellular green alga Volvox carteri.</title>
        <authorList>
            <person name="Prochnik S.E."/>
            <person name="Umen J."/>
            <person name="Nedelcu A.M."/>
            <person name="Hallmann A."/>
            <person name="Miller S.M."/>
            <person name="Nishii I."/>
            <person name="Ferris P."/>
            <person name="Kuo A."/>
            <person name="Mitros T."/>
            <person name="Fritz-Laylin L.K."/>
            <person name="Hellsten U."/>
            <person name="Chapman J."/>
            <person name="Simakov O."/>
            <person name="Rensing S.A."/>
            <person name="Terry A."/>
            <person name="Pangilinan J."/>
            <person name="Kapitonov V."/>
            <person name="Jurka J."/>
            <person name="Salamov A."/>
            <person name="Shapiro H."/>
            <person name="Schmutz J."/>
            <person name="Grimwood J."/>
            <person name="Lindquist E."/>
            <person name="Lucas S."/>
            <person name="Grigoriev I.V."/>
            <person name="Schmitt R."/>
            <person name="Kirk D."/>
            <person name="Rokhsar D.S."/>
        </authorList>
    </citation>
    <scope>NUCLEOTIDE SEQUENCE [LARGE SCALE GENOMIC DNA]</scope>
    <source>
        <strain evidence="8">f. Nagariensis / Eve</strain>
    </source>
</reference>
<dbReference type="PANTHER" id="PTHR14955">
    <property type="entry name" value="RETINOIC ACID INDUCED 1/TRANSCRIPTION FACTOR 20"/>
    <property type="match status" value="1"/>
</dbReference>
<feature type="compositionally biased region" description="Low complexity" evidence="5">
    <location>
        <begin position="412"/>
        <end position="422"/>
    </location>
</feature>
<feature type="compositionally biased region" description="Basic residues" evidence="5">
    <location>
        <begin position="285"/>
        <end position="295"/>
    </location>
</feature>
<dbReference type="STRING" id="3068.D8UDG3"/>
<dbReference type="GO" id="GO:0006357">
    <property type="term" value="P:regulation of transcription by RNA polymerase II"/>
    <property type="evidence" value="ECO:0007669"/>
    <property type="project" value="TreeGrafter"/>
</dbReference>
<dbReference type="KEGG" id="vcn:VOLCADRAFT_97713"/>
<dbReference type="PANTHER" id="PTHR14955:SF4">
    <property type="entry name" value="PHD-TYPE DOMAIN-CONTAINING PROTEIN"/>
    <property type="match status" value="1"/>
</dbReference>
<feature type="region of interest" description="Disordered" evidence="5">
    <location>
        <begin position="1451"/>
        <end position="1486"/>
    </location>
</feature>
<evidence type="ECO:0000256" key="5">
    <source>
        <dbReference type="SAM" id="MobiDB-lite"/>
    </source>
</evidence>
<feature type="compositionally biased region" description="Low complexity" evidence="5">
    <location>
        <begin position="873"/>
        <end position="894"/>
    </location>
</feature>
<name>D8UDG3_VOLCA</name>
<feature type="region of interest" description="Disordered" evidence="5">
    <location>
        <begin position="1105"/>
        <end position="1146"/>
    </location>
</feature>
<feature type="compositionally biased region" description="Gly residues" evidence="5">
    <location>
        <begin position="683"/>
        <end position="693"/>
    </location>
</feature>
<keyword evidence="4" id="KW-0862">Zinc</keyword>
<evidence type="ECO:0000256" key="1">
    <source>
        <dbReference type="ARBA" id="ARBA00022553"/>
    </source>
</evidence>
<dbReference type="eggNOG" id="KOG4443">
    <property type="taxonomic scope" value="Eukaryota"/>
</dbReference>
<dbReference type="InterPro" id="IPR034732">
    <property type="entry name" value="EPHD"/>
</dbReference>
<feature type="region of interest" description="Disordered" evidence="5">
    <location>
        <begin position="869"/>
        <end position="905"/>
    </location>
</feature>
<protein>
    <recommendedName>
        <fullName evidence="6">PHD-type domain-containing protein</fullName>
    </recommendedName>
</protein>
<feature type="compositionally biased region" description="Low complexity" evidence="5">
    <location>
        <begin position="1963"/>
        <end position="1972"/>
    </location>
</feature>
<feature type="compositionally biased region" description="Gly residues" evidence="5">
    <location>
        <begin position="430"/>
        <end position="447"/>
    </location>
</feature>
<dbReference type="SMART" id="SM00249">
    <property type="entry name" value="PHD"/>
    <property type="match status" value="1"/>
</dbReference>
<dbReference type="RefSeq" id="XP_002956705.1">
    <property type="nucleotide sequence ID" value="XM_002956659.1"/>
</dbReference>
<dbReference type="Gene3D" id="3.30.40.10">
    <property type="entry name" value="Zinc/RING finger domain, C3HC4 (zinc finger)"/>
    <property type="match status" value="1"/>
</dbReference>
<feature type="compositionally biased region" description="Pro residues" evidence="5">
    <location>
        <begin position="1213"/>
        <end position="1222"/>
    </location>
</feature>
<feature type="compositionally biased region" description="Basic residues" evidence="5">
    <location>
        <begin position="489"/>
        <end position="498"/>
    </location>
</feature>
<dbReference type="Pfam" id="PF13771">
    <property type="entry name" value="zf-HC5HC2H"/>
    <property type="match status" value="1"/>
</dbReference>
<evidence type="ECO:0000256" key="3">
    <source>
        <dbReference type="ARBA" id="ARBA00022771"/>
    </source>
</evidence>
<feature type="compositionally biased region" description="Pro residues" evidence="5">
    <location>
        <begin position="627"/>
        <end position="636"/>
    </location>
</feature>
<evidence type="ECO:0000256" key="4">
    <source>
        <dbReference type="ARBA" id="ARBA00022833"/>
    </source>
</evidence>
<evidence type="ECO:0000259" key="6">
    <source>
        <dbReference type="PROSITE" id="PS51805"/>
    </source>
</evidence>
<feature type="compositionally biased region" description="Low complexity" evidence="5">
    <location>
        <begin position="748"/>
        <end position="762"/>
    </location>
</feature>
<dbReference type="GO" id="GO:0008270">
    <property type="term" value="F:zinc ion binding"/>
    <property type="evidence" value="ECO:0007669"/>
    <property type="project" value="UniProtKB-KW"/>
</dbReference>
<sequence>MTSLPVLLRQQLLRRWAPRPCQCPAPRLERHLTAVLDLSSDHQASRNWWFGHILQLDEYRRLHRLKWKSSVHLAFVPSARPSTATVHATQAQSQHHQAPAITPTEFERHSGLLTAKKWRNSIRLLQGDGTITIGKWLEQHNILPRPKCSGPLGSPGPGGSGSMAVIYGFGADGIGHPGGLSSGTNDNSHAHGTRGGGGGGFEHHVVHPQLGRCTLPPSRYPASEYVTGEDEEYDEVGAQLAGGSGAGADEDGLVAGEDMYGALDDGGDPEDGLYSGPSEAAGSRGGRRPAAHRGARSGAGGLRASDRRRVQGRPAGTGAGSRASSGRHGPRGRLAGPQQRGTATLAGIQQQQQQFLQGRGVVLAGMADSSPGVGSGAVRRGSGSGAGRGASSLDDGGEEDEGGNGGNGAGKGHSSSEGSPPSDDSKRRGGGSGGSGEGDGSGTGDGGDSCRPGTAGMDGERRAADEAPGCTRRSMRHGLGTAKAQLQHLHLHHHHHHQQQQQQQHREGAADPGGVAQDRSTRHAAAVKRLPPEYLTGSEIGPLLKRSRTRPSGAASVAGPGGGGGEGWSPAADELAALYDIAAAVPQVRGWRFLGSSADPISDQVLISVSINGRTYTGLLAPQQSVPAPPPPPPPLATAAAAAATTARLRAPLAAHAGSPGTGAGGGGSIAAAAALSGRRPGSAGGGGAGSGVHGRALTTSTGRTSLPPPGPSSRLCLLAAAGLASGSGQEDYEAVAGTGGEFTDPPAGAAHATGAAAGAGTAPLEVEDAPQDDGMPPDCPRCALCHRWASPLLAPPPPTPGYALPSPVQAKAVPGILTVVQVDQGGPEVATQREAGLVRTGVSAPPPPPSEAAAAAYASDPGTVCGGGGGTAKATASGMSTAQPEEATGTAGTSSGGSMAGDPTEAADVVATNCNKLQLCVSSSGVVQAEAPAPSEMPAAPAAGGAPQPPAAAAAAPKVEVKSEGDSADIVVLPPGLAASCATQQQQQQQQQQAAVAGCGLGPLVEVRAGPAAGHSGHLTVLVHSQCALWSAEVFVIGGAMYGVPAVIKRSRGQRCAHCGRSGATLSCCSARCGRTYHLPCAMEAGATLVAEPYSMACPLHRGGAPTAAHTTSSTGPQGRMPQSRLRPAPSQDASQSTATTTATTTAAVTAATATGGAAHLPLTQSQGQQQQQVPLPRSLQIAAGRRIVLPPLSAAAPPPPPQPPGNSAAGEPPPPLPPPAQRTSRVAADASSLPALMMLRTRADVSLQASSGAANQSQRQPQAASHPPPPPPPGADIAAVATAVDPQADNDQGNGGVVGGGPDGEQQAAEAEAGDQREEQQEQGPTKRSRPSMEAQRRGGGGSGEAPADSEAGSTAKAAAAAAAAALANGLVPWPQGAPHIFERRQAAAAATAAAAVTAATAAAGGIAMLANMYGSLAAAPSGVSSAQLEMSSVASDGLATLNNRLAAHDQGQGAGSGAHLALKRRRGPPEAGGEGEAEDAATAPAAAGDLQQIAMGRSEDTSATDPSHPSLPQSSQQQQQLRPPAAPLPPLPMAMGAIQPMLRASGGGAEAHPGDTLGLGLGLGLDPCSGLHLSHASALKLLQQHPHLGGSLPEGVAAMLLAAHHNHHHHNHSSANISGGGGPRQGGGGELSVGSPPGSTAAQTQPTRGGGGGGGGRPRHHHPHHHPHLSSSQMPAVPARVSGSTASGSTGTAFVRGGGGAAVGDESPSPQFQMPPPFPAAAAAAVAAAVAGGGAGGGMLAHMLPRAARNIEGLLPSRPLLHNPYVPSSGDPAADLTLSKIAQNGSREVEAELLGGTTGRAGHSGRCAVCVIQRKGKCGTESAPKKCLRRQLVALQRATGNGTGATIAALSGLSGGASGGGGGGGSGGGTLATDDVEEGGYVDAGVSGGVSGGGGGGGGGGITTAIVSTALYLDECLAAAAAEQRARERARRETWSLPLGQGSGATGKRPPQPPQPPLPHAQQQQFAAT</sequence>
<feature type="region of interest" description="Disordered" evidence="5">
    <location>
        <begin position="678"/>
        <end position="714"/>
    </location>
</feature>
<dbReference type="GO" id="GO:0005634">
    <property type="term" value="C:nucleus"/>
    <property type="evidence" value="ECO:0007669"/>
    <property type="project" value="TreeGrafter"/>
</dbReference>
<feature type="compositionally biased region" description="Low complexity" evidence="5">
    <location>
        <begin position="933"/>
        <end position="958"/>
    </location>
</feature>
<feature type="region of interest" description="Disordered" evidence="5">
    <location>
        <begin position="621"/>
        <end position="643"/>
    </location>
</feature>
<dbReference type="Proteomes" id="UP000001058">
    <property type="component" value="Unassembled WGS sequence"/>
</dbReference>
<dbReference type="InterPro" id="IPR001965">
    <property type="entry name" value="Znf_PHD"/>
</dbReference>
<feature type="region of interest" description="Disordered" evidence="5">
    <location>
        <begin position="1500"/>
        <end position="1536"/>
    </location>
</feature>
<feature type="compositionally biased region" description="Low complexity" evidence="5">
    <location>
        <begin position="1685"/>
        <end position="1698"/>
    </location>
</feature>
<feature type="compositionally biased region" description="Low complexity" evidence="5">
    <location>
        <begin position="1509"/>
        <end position="1526"/>
    </location>
</feature>
<organism evidence="8">
    <name type="scientific">Volvox carteri f. nagariensis</name>
    <dbReference type="NCBI Taxonomy" id="3068"/>
    <lineage>
        <taxon>Eukaryota</taxon>
        <taxon>Viridiplantae</taxon>
        <taxon>Chlorophyta</taxon>
        <taxon>core chlorophytes</taxon>
        <taxon>Chlorophyceae</taxon>
        <taxon>CS clade</taxon>
        <taxon>Chlamydomonadales</taxon>
        <taxon>Volvocaceae</taxon>
        <taxon>Volvox</taxon>
    </lineage>
</organism>
<evidence type="ECO:0000256" key="2">
    <source>
        <dbReference type="ARBA" id="ARBA00022723"/>
    </source>
</evidence>
<gene>
    <name evidence="7" type="ORF">VOLCADRAFT_97713</name>
</gene>
<accession>D8UDG3</accession>
<dbReference type="InterPro" id="IPR052440">
    <property type="entry name" value="Trans_Reg/Chrom_Remod"/>
</dbReference>
<feature type="compositionally biased region" description="Low complexity" evidence="5">
    <location>
        <begin position="369"/>
        <end position="381"/>
    </location>
</feature>
<feature type="region of interest" description="Disordered" evidence="5">
    <location>
        <begin position="732"/>
        <end position="762"/>
    </location>
</feature>
<feature type="compositionally biased region" description="Polar residues" evidence="5">
    <location>
        <begin position="1640"/>
        <end position="1650"/>
    </location>
</feature>
<keyword evidence="2" id="KW-0479">Metal-binding</keyword>
<feature type="domain" description="PHD-type" evidence="6">
    <location>
        <begin position="997"/>
        <end position="1103"/>
    </location>
</feature>
<feature type="region of interest" description="Disordered" evidence="5">
    <location>
        <begin position="489"/>
        <end position="568"/>
    </location>
</feature>
<feature type="compositionally biased region" description="Low complexity" evidence="5">
    <location>
        <begin position="1706"/>
        <end position="1715"/>
    </location>
</feature>
<feature type="region of interest" description="Disordered" evidence="5">
    <location>
        <begin position="178"/>
        <end position="201"/>
    </location>
</feature>
<feature type="region of interest" description="Disordered" evidence="5">
    <location>
        <begin position="1249"/>
        <end position="1357"/>
    </location>
</feature>
<keyword evidence="8" id="KW-1185">Reference proteome</keyword>
<feature type="region of interest" description="Disordered" evidence="5">
    <location>
        <begin position="258"/>
        <end position="351"/>
    </location>
</feature>
<feature type="region of interest" description="Disordered" evidence="5">
    <location>
        <begin position="1193"/>
        <end position="1230"/>
    </location>
</feature>
<dbReference type="EMBL" id="GL378384">
    <property type="protein sequence ID" value="EFJ42307.1"/>
    <property type="molecule type" value="Genomic_DNA"/>
</dbReference>
<dbReference type="PROSITE" id="PS51805">
    <property type="entry name" value="EPHD"/>
    <property type="match status" value="1"/>
</dbReference>
<dbReference type="GeneID" id="9619989"/>
<keyword evidence="3" id="KW-0863">Zinc-finger</keyword>
<feature type="region of interest" description="Disordered" evidence="5">
    <location>
        <begin position="933"/>
        <end position="961"/>
    </location>
</feature>
<dbReference type="OrthoDB" id="515966at2759"/>
<evidence type="ECO:0000313" key="8">
    <source>
        <dbReference type="Proteomes" id="UP000001058"/>
    </source>
</evidence>
<feature type="compositionally biased region" description="Gly residues" evidence="5">
    <location>
        <begin position="1295"/>
        <end position="1305"/>
    </location>
</feature>
<feature type="region of interest" description="Disordered" evidence="5">
    <location>
        <begin position="1930"/>
        <end position="1972"/>
    </location>
</feature>
<evidence type="ECO:0000313" key="7">
    <source>
        <dbReference type="EMBL" id="EFJ42307.1"/>
    </source>
</evidence>